<dbReference type="HAMAP" id="MF_00489">
    <property type="entry name" value="UPF0178"/>
    <property type="match status" value="1"/>
</dbReference>
<accession>A0A8J6YZ05</accession>
<evidence type="ECO:0000256" key="2">
    <source>
        <dbReference type="HAMAP-Rule" id="MF_00489"/>
    </source>
</evidence>
<reference evidence="3" key="1">
    <citation type="submission" date="2020-09" db="EMBL/GenBank/DDBJ databases">
        <title>A novel bacterium of genus Mangrovicoccus, isolated from South China Sea.</title>
        <authorList>
            <person name="Huang H."/>
            <person name="Mo K."/>
            <person name="Hu Y."/>
        </authorList>
    </citation>
    <scope>NUCLEOTIDE SEQUENCE</scope>
    <source>
        <strain evidence="3">HB182678</strain>
    </source>
</reference>
<dbReference type="Pfam" id="PF02639">
    <property type="entry name" value="DUF188"/>
    <property type="match status" value="1"/>
</dbReference>
<dbReference type="PANTHER" id="PTHR35146">
    <property type="entry name" value="UPF0178 PROTEIN YAII"/>
    <property type="match status" value="1"/>
</dbReference>
<dbReference type="Proteomes" id="UP000609121">
    <property type="component" value="Unassembled WGS sequence"/>
</dbReference>
<evidence type="ECO:0000256" key="1">
    <source>
        <dbReference type="ARBA" id="ARBA00008522"/>
    </source>
</evidence>
<dbReference type="PANTHER" id="PTHR35146:SF1">
    <property type="entry name" value="UPF0178 PROTEIN YAII"/>
    <property type="match status" value="1"/>
</dbReference>
<organism evidence="3 4">
    <name type="scientific">Mangrovicoccus algicola</name>
    <dbReference type="NCBI Taxonomy" id="2771008"/>
    <lineage>
        <taxon>Bacteria</taxon>
        <taxon>Pseudomonadati</taxon>
        <taxon>Pseudomonadota</taxon>
        <taxon>Alphaproteobacteria</taxon>
        <taxon>Rhodobacterales</taxon>
        <taxon>Paracoccaceae</taxon>
        <taxon>Mangrovicoccus</taxon>
    </lineage>
</organism>
<comment type="caution">
    <text evidence="3">The sequence shown here is derived from an EMBL/GenBank/DDBJ whole genome shotgun (WGS) entry which is preliminary data.</text>
</comment>
<gene>
    <name evidence="3" type="ORF">ICN82_10640</name>
</gene>
<dbReference type="InterPro" id="IPR003791">
    <property type="entry name" value="UPF0178"/>
</dbReference>
<dbReference type="AlphaFoldDB" id="A0A8J6YZ05"/>
<proteinExistence type="inferred from homology"/>
<dbReference type="RefSeq" id="WP_193182507.1">
    <property type="nucleotide sequence ID" value="NZ_JACVXA010000029.1"/>
</dbReference>
<sequence>MTTLYIDADACPVKAEAERVATRLKVPMVLVCNGGLRPSQNPLVELVIVPEGPDVADQWIADRCGAGDVVVTADLVLADRCIKAGAQVIQHDGEVLSAANIGGRLATRDLMADLRAADPFRQGSGKGFGKAERARFLQGLDRVMAQALRAAR</sequence>
<dbReference type="EMBL" id="JACVXA010000029">
    <property type="protein sequence ID" value="MBE3638661.1"/>
    <property type="molecule type" value="Genomic_DNA"/>
</dbReference>
<comment type="similarity">
    <text evidence="1 2">Belongs to the UPF0178 family.</text>
</comment>
<evidence type="ECO:0000313" key="4">
    <source>
        <dbReference type="Proteomes" id="UP000609121"/>
    </source>
</evidence>
<evidence type="ECO:0000313" key="3">
    <source>
        <dbReference type="EMBL" id="MBE3638661.1"/>
    </source>
</evidence>
<protein>
    <recommendedName>
        <fullName evidence="2">UPF0178 protein ICN82_10640</fullName>
    </recommendedName>
</protein>
<keyword evidence="4" id="KW-1185">Reference proteome</keyword>
<name>A0A8J6YZ05_9RHOB</name>
<dbReference type="NCBIfam" id="NF001095">
    <property type="entry name" value="PRK00124.1"/>
    <property type="match status" value="1"/>
</dbReference>